<evidence type="ECO:0008006" key="3">
    <source>
        <dbReference type="Google" id="ProtNLM"/>
    </source>
</evidence>
<feature type="transmembrane region" description="Helical" evidence="1">
    <location>
        <begin position="49"/>
        <end position="70"/>
    </location>
</feature>
<dbReference type="AlphaFoldDB" id="A0A6J4KNS8"/>
<name>A0A6J4KNS8_9ACTN</name>
<sequence>MTRSCDSCGTALEAGSSTCRACGGPASTLLALQRDVVGRDAERRKGRRGLLVAASAVLVAGAGAGAVYAGTALGGGGTQPHDVLPHDAIGFLSLDLDPAAGQKIAAYRLSQKFPDSGVSGQDSLKDDLLRTLLADEEDVDYDRDLEPWLGERAGLAVLAPDPETPSEPGVMAAVQVTDRAEAERGLAALAAQGSADEPLHWAFTPDDDYVLLSDDQAAVDRAAGSQEHLADNPRFVEGVDALDGDHIAFGWMDVGAAYASVPPESREDVLASQPGFDPEGLVVVGARVEDDGVQVVGRSIGVSLGDSPELQALVDGEWTKTPPAGLVEDLPADSLGAFSVTGLGDGLAQLYASLDQQARADLDELQPMLDEYGLRLPDDLPVLLGGELAVAVGGDFSADGGRVLAHVESPDGARAVELVQRALDSAPEIPPGLDVRTVDGGYTVTYDPSGAGASTERLGDHELFQRTVPDAADSRLTYYVDLTRLMAQSGAQEGMTETERRNLEPLRAAGYSATLDGGGDATFRFRLTVE</sequence>
<proteinExistence type="predicted"/>
<evidence type="ECO:0000256" key="1">
    <source>
        <dbReference type="SAM" id="Phobius"/>
    </source>
</evidence>
<evidence type="ECO:0000313" key="2">
    <source>
        <dbReference type="EMBL" id="CAA9311091.1"/>
    </source>
</evidence>
<accession>A0A6J4KNS8</accession>
<reference evidence="2" key="1">
    <citation type="submission" date="2020-02" db="EMBL/GenBank/DDBJ databases">
        <authorList>
            <person name="Meier V. D."/>
        </authorList>
    </citation>
    <scope>NUCLEOTIDE SEQUENCE</scope>
    <source>
        <strain evidence="2">AVDCRST_MAG16</strain>
    </source>
</reference>
<keyword evidence="1" id="KW-0472">Membrane</keyword>
<gene>
    <name evidence="2" type="ORF">AVDCRST_MAG16-172</name>
</gene>
<keyword evidence="1" id="KW-0812">Transmembrane</keyword>
<dbReference type="Pfam" id="PF11832">
    <property type="entry name" value="DUF3352"/>
    <property type="match status" value="1"/>
</dbReference>
<keyword evidence="1" id="KW-1133">Transmembrane helix</keyword>
<dbReference type="InterPro" id="IPR021787">
    <property type="entry name" value="DUF3352"/>
</dbReference>
<organism evidence="2">
    <name type="scientific">uncultured Frankineae bacterium</name>
    <dbReference type="NCBI Taxonomy" id="437475"/>
    <lineage>
        <taxon>Bacteria</taxon>
        <taxon>Bacillati</taxon>
        <taxon>Actinomycetota</taxon>
        <taxon>Actinomycetes</taxon>
        <taxon>Frankiales</taxon>
        <taxon>environmental samples</taxon>
    </lineage>
</organism>
<dbReference type="EMBL" id="CADCUE010000013">
    <property type="protein sequence ID" value="CAA9311091.1"/>
    <property type="molecule type" value="Genomic_DNA"/>
</dbReference>
<protein>
    <recommendedName>
        <fullName evidence="3">DUF3352 domain-containing protein</fullName>
    </recommendedName>
</protein>